<proteinExistence type="predicted"/>
<evidence type="ECO:0000313" key="3">
    <source>
        <dbReference type="Proteomes" id="UP000785679"/>
    </source>
</evidence>
<gene>
    <name evidence="2" type="ORF">FGO68_gene10902</name>
</gene>
<keyword evidence="3" id="KW-1185">Reference proteome</keyword>
<protein>
    <submittedName>
        <fullName evidence="2">Uncharacterized protein</fullName>
    </submittedName>
</protein>
<organism evidence="2 3">
    <name type="scientific">Halteria grandinella</name>
    <dbReference type="NCBI Taxonomy" id="5974"/>
    <lineage>
        <taxon>Eukaryota</taxon>
        <taxon>Sar</taxon>
        <taxon>Alveolata</taxon>
        <taxon>Ciliophora</taxon>
        <taxon>Intramacronucleata</taxon>
        <taxon>Spirotrichea</taxon>
        <taxon>Stichotrichia</taxon>
        <taxon>Sporadotrichida</taxon>
        <taxon>Halteriidae</taxon>
        <taxon>Halteria</taxon>
    </lineage>
</organism>
<keyword evidence="1" id="KW-0472">Membrane</keyword>
<evidence type="ECO:0000256" key="1">
    <source>
        <dbReference type="SAM" id="Phobius"/>
    </source>
</evidence>
<sequence length="153" mass="17186">MRRSLVRPSALVGRKLHFRRLGSSGVCLAIILFISVKGTTILRLPQSIKKALIRQFSLLILSEVTCGCCKQWPTLYSRMRRQSCDIGEGAVKRFGLNQLRRRAIGWHLFSVNRSKTRARQEAKADKILAARSSLLVILKSAMLIGLELSPARV</sequence>
<accession>A0A8J8NA34</accession>
<reference evidence="2" key="1">
    <citation type="submission" date="2019-06" db="EMBL/GenBank/DDBJ databases">
        <authorList>
            <person name="Zheng W."/>
        </authorList>
    </citation>
    <scope>NUCLEOTIDE SEQUENCE</scope>
    <source>
        <strain evidence="2">QDHG01</strain>
    </source>
</reference>
<dbReference type="AlphaFoldDB" id="A0A8J8NA34"/>
<name>A0A8J8NA34_HALGN</name>
<evidence type="ECO:0000313" key="2">
    <source>
        <dbReference type="EMBL" id="TNV71167.1"/>
    </source>
</evidence>
<dbReference type="Proteomes" id="UP000785679">
    <property type="component" value="Unassembled WGS sequence"/>
</dbReference>
<dbReference type="EMBL" id="RRYP01030421">
    <property type="protein sequence ID" value="TNV71167.1"/>
    <property type="molecule type" value="Genomic_DNA"/>
</dbReference>
<comment type="caution">
    <text evidence="2">The sequence shown here is derived from an EMBL/GenBank/DDBJ whole genome shotgun (WGS) entry which is preliminary data.</text>
</comment>
<keyword evidence="1" id="KW-1133">Transmembrane helix</keyword>
<feature type="transmembrane region" description="Helical" evidence="1">
    <location>
        <begin position="21"/>
        <end position="42"/>
    </location>
</feature>
<keyword evidence="1" id="KW-0812">Transmembrane</keyword>